<dbReference type="Pfam" id="PF13365">
    <property type="entry name" value="Trypsin_2"/>
    <property type="match status" value="1"/>
</dbReference>
<evidence type="ECO:0000256" key="1">
    <source>
        <dbReference type="ARBA" id="ARBA00022670"/>
    </source>
</evidence>
<dbReference type="AlphaFoldDB" id="A0A4Y9T2Q1"/>
<feature type="signal peptide" evidence="3">
    <location>
        <begin position="1"/>
        <end position="32"/>
    </location>
</feature>
<feature type="chain" id="PRO_5021276248" evidence="3">
    <location>
        <begin position="33"/>
        <end position="250"/>
    </location>
</feature>
<keyword evidence="2" id="KW-0378">Hydrolase</keyword>
<keyword evidence="3" id="KW-0732">Signal</keyword>
<keyword evidence="1 4" id="KW-0645">Protease</keyword>
<name>A0A4Y9T2Q1_9BURK</name>
<dbReference type="PANTHER" id="PTHR43343">
    <property type="entry name" value="PEPTIDASE S12"/>
    <property type="match status" value="1"/>
</dbReference>
<sequence length="250" mass="26054">MRRNRRGKPTSTGLLGVAAALALAGAMAGASAALPPDQFYAKAAPSVWRVFIFDATGAPIGQGSAVVIAKETLLTNCHVLAKAKAAVIKRDNVIYEVRLQYADPARDLCQITARNLPAPAVEIGNSDRLTVGQRVYALGNPQGLELTLSDGLLSGLRKDQNGDLMLVQISAPISPGSSGGGLFDEEGRLIGITTSIIQGAQNLGFAIPINWLRDLAARSALADKVHAKLTGGRAESAFARAELPAPAAPR</sequence>
<dbReference type="EMBL" id="SPUM01000064">
    <property type="protein sequence ID" value="TFW32209.1"/>
    <property type="molecule type" value="Genomic_DNA"/>
</dbReference>
<keyword evidence="5" id="KW-1185">Reference proteome</keyword>
<evidence type="ECO:0000256" key="2">
    <source>
        <dbReference type="ARBA" id="ARBA00022801"/>
    </source>
</evidence>
<feature type="non-terminal residue" evidence="4">
    <location>
        <position position="250"/>
    </location>
</feature>
<dbReference type="RefSeq" id="WP_135189775.1">
    <property type="nucleotide sequence ID" value="NZ_SPUM01000064.1"/>
</dbReference>
<dbReference type="InterPro" id="IPR001940">
    <property type="entry name" value="Peptidase_S1C"/>
</dbReference>
<evidence type="ECO:0000313" key="4">
    <source>
        <dbReference type="EMBL" id="TFW32209.1"/>
    </source>
</evidence>
<dbReference type="PRINTS" id="PR00834">
    <property type="entry name" value="PROTEASES2C"/>
</dbReference>
<dbReference type="PANTHER" id="PTHR43343:SF3">
    <property type="entry name" value="PROTEASE DO-LIKE 8, CHLOROPLASTIC"/>
    <property type="match status" value="1"/>
</dbReference>
<accession>A0A4Y9T2Q1</accession>
<evidence type="ECO:0000256" key="3">
    <source>
        <dbReference type="SAM" id="SignalP"/>
    </source>
</evidence>
<dbReference type="Gene3D" id="2.40.10.120">
    <property type="match status" value="1"/>
</dbReference>
<dbReference type="GO" id="GO:0004252">
    <property type="term" value="F:serine-type endopeptidase activity"/>
    <property type="evidence" value="ECO:0007669"/>
    <property type="project" value="InterPro"/>
</dbReference>
<dbReference type="GO" id="GO:0006508">
    <property type="term" value="P:proteolysis"/>
    <property type="evidence" value="ECO:0007669"/>
    <property type="project" value="UniProtKB-KW"/>
</dbReference>
<dbReference type="InterPro" id="IPR009003">
    <property type="entry name" value="Peptidase_S1_PA"/>
</dbReference>
<organism evidence="4 5">
    <name type="scientific">Massilia horti</name>
    <dbReference type="NCBI Taxonomy" id="2562153"/>
    <lineage>
        <taxon>Bacteria</taxon>
        <taxon>Pseudomonadati</taxon>
        <taxon>Pseudomonadota</taxon>
        <taxon>Betaproteobacteria</taxon>
        <taxon>Burkholderiales</taxon>
        <taxon>Oxalobacteraceae</taxon>
        <taxon>Telluria group</taxon>
        <taxon>Massilia</taxon>
    </lineage>
</organism>
<dbReference type="OrthoDB" id="8559002at2"/>
<reference evidence="4 5" key="1">
    <citation type="submission" date="2019-03" db="EMBL/GenBank/DDBJ databases">
        <title>Draft genome of Massilia hortus sp. nov., a novel bacterial species of the Oxalobacteraceae family.</title>
        <authorList>
            <person name="Peta V."/>
            <person name="Raths R."/>
            <person name="Bucking H."/>
        </authorList>
    </citation>
    <scope>NUCLEOTIDE SEQUENCE [LARGE SCALE GENOMIC DNA]</scope>
    <source>
        <strain evidence="4 5">ONC3</strain>
    </source>
</reference>
<gene>
    <name evidence="4" type="ORF">E4O92_10775</name>
</gene>
<dbReference type="SUPFAM" id="SSF50494">
    <property type="entry name" value="Trypsin-like serine proteases"/>
    <property type="match status" value="1"/>
</dbReference>
<evidence type="ECO:0000313" key="5">
    <source>
        <dbReference type="Proteomes" id="UP000297258"/>
    </source>
</evidence>
<protein>
    <submittedName>
        <fullName evidence="4">Serine protease</fullName>
    </submittedName>
</protein>
<proteinExistence type="predicted"/>
<dbReference type="Proteomes" id="UP000297258">
    <property type="component" value="Unassembled WGS sequence"/>
</dbReference>
<comment type="caution">
    <text evidence="4">The sequence shown here is derived from an EMBL/GenBank/DDBJ whole genome shotgun (WGS) entry which is preliminary data.</text>
</comment>
<dbReference type="InterPro" id="IPR051201">
    <property type="entry name" value="Chloro_Bact_Ser_Proteases"/>
</dbReference>